<evidence type="ECO:0000256" key="2">
    <source>
        <dbReference type="ARBA" id="ARBA00023125"/>
    </source>
</evidence>
<feature type="domain" description="HTH iclR-type" evidence="4">
    <location>
        <begin position="1"/>
        <end position="63"/>
    </location>
</feature>
<dbReference type="GO" id="GO:0003677">
    <property type="term" value="F:DNA binding"/>
    <property type="evidence" value="ECO:0007669"/>
    <property type="project" value="UniProtKB-KW"/>
</dbReference>
<dbReference type="InterPro" id="IPR014757">
    <property type="entry name" value="Tscrpt_reg_IclR_C"/>
</dbReference>
<keyword evidence="1" id="KW-0805">Transcription regulation</keyword>
<keyword evidence="7" id="KW-1185">Reference proteome</keyword>
<evidence type="ECO:0000259" key="4">
    <source>
        <dbReference type="PROSITE" id="PS51077"/>
    </source>
</evidence>
<proteinExistence type="predicted"/>
<dbReference type="Pfam" id="PF01614">
    <property type="entry name" value="IclR_C"/>
    <property type="match status" value="1"/>
</dbReference>
<keyword evidence="2" id="KW-0238">DNA-binding</keyword>
<keyword evidence="3" id="KW-0804">Transcription</keyword>
<sequence>MLAVTRTMQLLEALVGAPDGMGVMELATALDIHKADVSRILSTLEEAGYVLRNLDTGRYSVSFKFVAMALRYKDHTQLEDIVHPVLVELVQEIGESVQFAIEQNRQLIYVDKVEGIKPLRVASMLGQMAPLHATAAGKVWLASLPDEKVAALMQERGMRAITEHTITTLDGLLRELAVVRQQGYAVSREEVNRTVFGLAAPVRDRRGQVRAAVVATIPMYEATEERIEVVKSGVLRAASKLSERLALIW</sequence>
<dbReference type="OrthoDB" id="9791752at2"/>
<dbReference type="Pfam" id="PF09339">
    <property type="entry name" value="HTH_IclR"/>
    <property type="match status" value="1"/>
</dbReference>
<evidence type="ECO:0000256" key="3">
    <source>
        <dbReference type="ARBA" id="ARBA00023163"/>
    </source>
</evidence>
<dbReference type="STRING" id="392015.SAMN05421543_10240"/>
<dbReference type="PROSITE" id="PS51078">
    <property type="entry name" value="ICLR_ED"/>
    <property type="match status" value="1"/>
</dbReference>
<evidence type="ECO:0000313" key="7">
    <source>
        <dbReference type="Proteomes" id="UP000183508"/>
    </source>
</evidence>
<dbReference type="RefSeq" id="WP_074949379.1">
    <property type="nucleotide sequence ID" value="NZ_FPBV01000002.1"/>
</dbReference>
<dbReference type="SUPFAM" id="SSF46785">
    <property type="entry name" value="Winged helix' DNA-binding domain"/>
    <property type="match status" value="1"/>
</dbReference>
<protein>
    <submittedName>
        <fullName evidence="6">IclR family transcriptional regulator, acetate operon repressor</fullName>
    </submittedName>
</protein>
<dbReference type="EMBL" id="FPBV01000002">
    <property type="protein sequence ID" value="SFU44298.1"/>
    <property type="molecule type" value="Genomic_DNA"/>
</dbReference>
<dbReference type="eggNOG" id="COG1414">
    <property type="taxonomic scope" value="Bacteria"/>
</dbReference>
<dbReference type="SUPFAM" id="SSF55781">
    <property type="entry name" value="GAF domain-like"/>
    <property type="match status" value="1"/>
</dbReference>
<dbReference type="PANTHER" id="PTHR30136:SF35">
    <property type="entry name" value="HTH-TYPE TRANSCRIPTIONAL REGULATOR RV1719"/>
    <property type="match status" value="1"/>
</dbReference>
<dbReference type="SMART" id="SM00346">
    <property type="entry name" value="HTH_ICLR"/>
    <property type="match status" value="1"/>
</dbReference>
<dbReference type="InterPro" id="IPR050707">
    <property type="entry name" value="HTH_MetabolicPath_Reg"/>
</dbReference>
<reference evidence="7" key="1">
    <citation type="submission" date="2016-10" db="EMBL/GenBank/DDBJ databases">
        <authorList>
            <person name="Varghese N."/>
        </authorList>
    </citation>
    <scope>NUCLEOTIDE SEQUENCE [LARGE SCALE GENOMIC DNA]</scope>
    <source>
        <strain evidence="7">DSM 17980</strain>
    </source>
</reference>
<evidence type="ECO:0000256" key="1">
    <source>
        <dbReference type="ARBA" id="ARBA00023015"/>
    </source>
</evidence>
<dbReference type="InterPro" id="IPR036388">
    <property type="entry name" value="WH-like_DNA-bd_sf"/>
</dbReference>
<dbReference type="InterPro" id="IPR029016">
    <property type="entry name" value="GAF-like_dom_sf"/>
</dbReference>
<dbReference type="PROSITE" id="PS51077">
    <property type="entry name" value="HTH_ICLR"/>
    <property type="match status" value="1"/>
</dbReference>
<dbReference type="PANTHER" id="PTHR30136">
    <property type="entry name" value="HELIX-TURN-HELIX TRANSCRIPTIONAL REGULATOR, ICLR FAMILY"/>
    <property type="match status" value="1"/>
</dbReference>
<name>A0A1I7G7A0_9BACL</name>
<evidence type="ECO:0000313" key="6">
    <source>
        <dbReference type="EMBL" id="SFU44298.1"/>
    </source>
</evidence>
<dbReference type="GO" id="GO:0045892">
    <property type="term" value="P:negative regulation of DNA-templated transcription"/>
    <property type="evidence" value="ECO:0007669"/>
    <property type="project" value="TreeGrafter"/>
</dbReference>
<dbReference type="Gene3D" id="3.30.450.40">
    <property type="match status" value="1"/>
</dbReference>
<dbReference type="GO" id="GO:0003700">
    <property type="term" value="F:DNA-binding transcription factor activity"/>
    <property type="evidence" value="ECO:0007669"/>
    <property type="project" value="TreeGrafter"/>
</dbReference>
<dbReference type="InterPro" id="IPR005471">
    <property type="entry name" value="Tscrpt_reg_IclR_N"/>
</dbReference>
<dbReference type="Gene3D" id="1.10.10.10">
    <property type="entry name" value="Winged helix-like DNA-binding domain superfamily/Winged helix DNA-binding domain"/>
    <property type="match status" value="1"/>
</dbReference>
<accession>A0A1I7G7A0</accession>
<organism evidence="6 7">
    <name type="scientific">Alicyclobacillus macrosporangiidus</name>
    <dbReference type="NCBI Taxonomy" id="392015"/>
    <lineage>
        <taxon>Bacteria</taxon>
        <taxon>Bacillati</taxon>
        <taxon>Bacillota</taxon>
        <taxon>Bacilli</taxon>
        <taxon>Bacillales</taxon>
        <taxon>Alicyclobacillaceae</taxon>
        <taxon>Alicyclobacillus</taxon>
    </lineage>
</organism>
<gene>
    <name evidence="6" type="ORF">SAMN05421543_10240</name>
</gene>
<dbReference type="AlphaFoldDB" id="A0A1I7G7A0"/>
<feature type="domain" description="IclR-ED" evidence="5">
    <location>
        <begin position="64"/>
        <end position="247"/>
    </location>
</feature>
<evidence type="ECO:0000259" key="5">
    <source>
        <dbReference type="PROSITE" id="PS51078"/>
    </source>
</evidence>
<dbReference type="Proteomes" id="UP000183508">
    <property type="component" value="Unassembled WGS sequence"/>
</dbReference>
<dbReference type="InterPro" id="IPR036390">
    <property type="entry name" value="WH_DNA-bd_sf"/>
</dbReference>